<dbReference type="SMART" id="SM00910">
    <property type="entry name" value="HIRAN"/>
    <property type="match status" value="1"/>
</dbReference>
<keyword evidence="5" id="KW-1185">Reference proteome</keyword>
<dbReference type="GO" id="GO:0003676">
    <property type="term" value="F:nucleic acid binding"/>
    <property type="evidence" value="ECO:0007669"/>
    <property type="project" value="InterPro"/>
</dbReference>
<accession>A0A1B9NHB9</accession>
<keyword evidence="1" id="KW-0479">Metal-binding</keyword>
<dbReference type="Pfam" id="PF08797">
    <property type="entry name" value="HIRAN"/>
    <property type="match status" value="1"/>
</dbReference>
<dbReference type="Gene3D" id="3.30.70.2330">
    <property type="match status" value="1"/>
</dbReference>
<evidence type="ECO:0000313" key="4">
    <source>
        <dbReference type="EMBL" id="OCG75986.1"/>
    </source>
</evidence>
<dbReference type="GO" id="GO:0008270">
    <property type="term" value="F:zinc ion binding"/>
    <property type="evidence" value="ECO:0007669"/>
    <property type="project" value="InterPro"/>
</dbReference>
<dbReference type="EMBL" id="LXMD01000008">
    <property type="protein sequence ID" value="OCG75986.1"/>
    <property type="molecule type" value="Genomic_DNA"/>
</dbReference>
<feature type="domain" description="HIRAN" evidence="3">
    <location>
        <begin position="59"/>
        <end position="158"/>
    </location>
</feature>
<comment type="caution">
    <text evidence="4">The sequence shown here is derived from an EMBL/GenBank/DDBJ whole genome shotgun (WGS) entry which is preliminary data.</text>
</comment>
<proteinExistence type="predicted"/>
<reference evidence="4 5" key="1">
    <citation type="submission" date="2016-05" db="EMBL/GenBank/DDBJ databases">
        <authorList>
            <person name="Lavstsen T."/>
            <person name="Jespersen J.S."/>
        </authorList>
    </citation>
    <scope>NUCLEOTIDE SEQUENCE [LARGE SCALE GENOMIC DNA]</scope>
    <source>
        <strain evidence="4 5">YLB-01</strain>
    </source>
</reference>
<evidence type="ECO:0000256" key="2">
    <source>
        <dbReference type="ARBA" id="ARBA00022801"/>
    </source>
</evidence>
<protein>
    <recommendedName>
        <fullName evidence="3">HIRAN domain-containing protein</fullName>
    </recommendedName>
</protein>
<evidence type="ECO:0000256" key="1">
    <source>
        <dbReference type="ARBA" id="ARBA00022723"/>
    </source>
</evidence>
<dbReference type="GO" id="GO:0016818">
    <property type="term" value="F:hydrolase activity, acting on acid anhydrides, in phosphorus-containing anhydrides"/>
    <property type="evidence" value="ECO:0007669"/>
    <property type="project" value="InterPro"/>
</dbReference>
<keyword evidence="2" id="KW-0378">Hydrolase</keyword>
<sequence length="167" mass="18005">MEWLIGLVVLCFAGVAVSRFVQGWRGIGDGVFPGEAYGEVKVATQEVVDEPGIVDLRELDSVRMRVKGTAAYVPDRQRRQVGGSAYTLVREPNNAHDPNAVAVLGREGRKVGYVSAARAAILAPLLDQLGADGYRVAGADATEYSVKLWVDIPKVDAMRTFVKSMIG</sequence>
<organism evidence="4 5">
    <name type="scientific">Microbacterium sediminis</name>
    <dbReference type="NCBI Taxonomy" id="904291"/>
    <lineage>
        <taxon>Bacteria</taxon>
        <taxon>Bacillati</taxon>
        <taxon>Actinomycetota</taxon>
        <taxon>Actinomycetes</taxon>
        <taxon>Micrococcales</taxon>
        <taxon>Microbacteriaceae</taxon>
        <taxon>Microbacterium</taxon>
    </lineage>
</organism>
<dbReference type="Proteomes" id="UP000093355">
    <property type="component" value="Unassembled WGS sequence"/>
</dbReference>
<evidence type="ECO:0000313" key="5">
    <source>
        <dbReference type="Proteomes" id="UP000093355"/>
    </source>
</evidence>
<dbReference type="AlphaFoldDB" id="A0A1B9NHB9"/>
<name>A0A1B9NHB9_9MICO</name>
<gene>
    <name evidence="4" type="ORF">A7J15_12900</name>
</gene>
<dbReference type="InterPro" id="IPR014905">
    <property type="entry name" value="HIRAN"/>
</dbReference>
<dbReference type="RefSeq" id="WP_067028687.1">
    <property type="nucleotide sequence ID" value="NZ_CP038256.1"/>
</dbReference>
<evidence type="ECO:0000259" key="3">
    <source>
        <dbReference type="SMART" id="SM00910"/>
    </source>
</evidence>